<accession>A0ABQ4X8F3</accession>
<sequence>MVTIRCLISIVVVNKWPLYQLDVNNAFLYGDHVEDVYMTLLDGYNNVDKSKVCKLNKSLYGFKQPPRQWNAKLTTALVEHGFEQSKFDYSLYTKHRSGMFIALWSLKYFLGIEVVDNDLGLYMTQRKYCMELLHEYGLLAARPVDIPLPENTILSCDETENDKYLSDFTTYQIFVGNLIYLTNTRPNISYDVHCLSQHMHSPLQYHFKAALRVLRTKHFELDVHFVREKVLAGVIKTTKVSSNLQIVDVFTKCLGVIHHKLCCKNLGLLDIFAGEFVGKVSGRKAQAPKKKVRKDSCSSN</sequence>
<dbReference type="InterPro" id="IPR043502">
    <property type="entry name" value="DNA/RNA_pol_sf"/>
</dbReference>
<dbReference type="Proteomes" id="UP001151760">
    <property type="component" value="Unassembled WGS sequence"/>
</dbReference>
<dbReference type="Pfam" id="PF07727">
    <property type="entry name" value="RVT_2"/>
    <property type="match status" value="1"/>
</dbReference>
<evidence type="ECO:0000259" key="1">
    <source>
        <dbReference type="Pfam" id="PF07727"/>
    </source>
</evidence>
<dbReference type="PANTHER" id="PTHR11439">
    <property type="entry name" value="GAG-POL-RELATED RETROTRANSPOSON"/>
    <property type="match status" value="1"/>
</dbReference>
<dbReference type="PANTHER" id="PTHR11439:SF470">
    <property type="entry name" value="CYSTEINE-RICH RLK (RECEPTOR-LIKE PROTEIN KINASE) 8"/>
    <property type="match status" value="1"/>
</dbReference>
<evidence type="ECO:0000313" key="2">
    <source>
        <dbReference type="EMBL" id="GJS61387.1"/>
    </source>
</evidence>
<reference evidence="2" key="2">
    <citation type="submission" date="2022-01" db="EMBL/GenBank/DDBJ databases">
        <authorList>
            <person name="Yamashiro T."/>
            <person name="Shiraishi A."/>
            <person name="Satake H."/>
            <person name="Nakayama K."/>
        </authorList>
    </citation>
    <scope>NUCLEOTIDE SEQUENCE</scope>
</reference>
<proteinExistence type="predicted"/>
<feature type="domain" description="Reverse transcriptase Ty1/copia-type" evidence="1">
    <location>
        <begin position="3"/>
        <end position="97"/>
    </location>
</feature>
<dbReference type="SUPFAM" id="SSF56672">
    <property type="entry name" value="DNA/RNA polymerases"/>
    <property type="match status" value="1"/>
</dbReference>
<protein>
    <submittedName>
        <fullName evidence="2">Ribonuclease H-like domain-containing protein</fullName>
    </submittedName>
</protein>
<gene>
    <name evidence="2" type="ORF">Tco_0656171</name>
</gene>
<dbReference type="EMBL" id="BQNB010009287">
    <property type="protein sequence ID" value="GJS61387.1"/>
    <property type="molecule type" value="Genomic_DNA"/>
</dbReference>
<name>A0ABQ4X8F3_9ASTR</name>
<evidence type="ECO:0000313" key="3">
    <source>
        <dbReference type="Proteomes" id="UP001151760"/>
    </source>
</evidence>
<organism evidence="2 3">
    <name type="scientific">Tanacetum coccineum</name>
    <dbReference type="NCBI Taxonomy" id="301880"/>
    <lineage>
        <taxon>Eukaryota</taxon>
        <taxon>Viridiplantae</taxon>
        <taxon>Streptophyta</taxon>
        <taxon>Embryophyta</taxon>
        <taxon>Tracheophyta</taxon>
        <taxon>Spermatophyta</taxon>
        <taxon>Magnoliopsida</taxon>
        <taxon>eudicotyledons</taxon>
        <taxon>Gunneridae</taxon>
        <taxon>Pentapetalae</taxon>
        <taxon>asterids</taxon>
        <taxon>campanulids</taxon>
        <taxon>Asterales</taxon>
        <taxon>Asteraceae</taxon>
        <taxon>Asteroideae</taxon>
        <taxon>Anthemideae</taxon>
        <taxon>Anthemidinae</taxon>
        <taxon>Tanacetum</taxon>
    </lineage>
</organism>
<keyword evidence="3" id="KW-1185">Reference proteome</keyword>
<comment type="caution">
    <text evidence="2">The sequence shown here is derived from an EMBL/GenBank/DDBJ whole genome shotgun (WGS) entry which is preliminary data.</text>
</comment>
<dbReference type="InterPro" id="IPR013103">
    <property type="entry name" value="RVT_2"/>
</dbReference>
<reference evidence="2" key="1">
    <citation type="journal article" date="2022" name="Int. J. Mol. Sci.">
        <title>Draft Genome of Tanacetum Coccineum: Genomic Comparison of Closely Related Tanacetum-Family Plants.</title>
        <authorList>
            <person name="Yamashiro T."/>
            <person name="Shiraishi A."/>
            <person name="Nakayama K."/>
            <person name="Satake H."/>
        </authorList>
    </citation>
    <scope>NUCLEOTIDE SEQUENCE</scope>
</reference>